<dbReference type="EMBL" id="CZRL01000097">
    <property type="protein sequence ID" value="CUS53322.1"/>
    <property type="molecule type" value="Genomic_DNA"/>
</dbReference>
<evidence type="ECO:0000256" key="1">
    <source>
        <dbReference type="SAM" id="MobiDB-lite"/>
    </source>
</evidence>
<evidence type="ECO:0000259" key="2">
    <source>
        <dbReference type="Pfam" id="PF00534"/>
    </source>
</evidence>
<dbReference type="InterPro" id="IPR001296">
    <property type="entry name" value="Glyco_trans_1"/>
</dbReference>
<name>A0A160TS81_9ZZZZ</name>
<evidence type="ECO:0000313" key="3">
    <source>
        <dbReference type="EMBL" id="CUS53322.1"/>
    </source>
</evidence>
<protein>
    <submittedName>
        <fullName evidence="3">UDP-glucose:(Heptosyl) LPS alpha1,3-glucosyltransferase WaaG</fullName>
        <ecNumber evidence="3">2.4.1.-</ecNumber>
    </submittedName>
</protein>
<keyword evidence="3" id="KW-0328">Glycosyltransferase</keyword>
<feature type="region of interest" description="Disordered" evidence="1">
    <location>
        <begin position="710"/>
        <end position="735"/>
    </location>
</feature>
<dbReference type="AlphaFoldDB" id="A0A160TS81"/>
<dbReference type="EC" id="2.4.1.-" evidence="3"/>
<dbReference type="Pfam" id="PF00534">
    <property type="entry name" value="Glycos_transf_1"/>
    <property type="match status" value="1"/>
</dbReference>
<gene>
    <name evidence="3" type="ORF">MGWOODY_XGa1375</name>
</gene>
<reference evidence="3" key="1">
    <citation type="submission" date="2015-10" db="EMBL/GenBank/DDBJ databases">
        <authorList>
            <person name="Gilbert D.G."/>
        </authorList>
    </citation>
    <scope>NUCLEOTIDE SEQUENCE</scope>
</reference>
<feature type="domain" description="Glycosyl transferase family 1" evidence="2">
    <location>
        <begin position="187"/>
        <end position="355"/>
    </location>
</feature>
<accession>A0A160TS81</accession>
<dbReference type="Pfam" id="PF06293">
    <property type="entry name" value="Kdo"/>
    <property type="match status" value="1"/>
</dbReference>
<proteinExistence type="predicted"/>
<dbReference type="CDD" id="cd03801">
    <property type="entry name" value="GT4_PimA-like"/>
    <property type="match status" value="1"/>
</dbReference>
<sequence length="735" mass="83926">MKIAFCLFKYSPYSGLSLDFLRILEECKKRGHDTHVFVSEWQGERPEGVPFTVLEPLKFSLKFSNHAQNEQFHNKLEVELKKQTFDVVVGFNKMPGLDLYYGADSCYVGDKSTLYPPIYKLSARYKGRYAFEEAVFGLKSQTLILSLSERQKSEYQENYFTPNERFHLLPPTLDKSFSPITDRVHQREKLRVELDLPINDLLLMFIGSGFRTKGLVRAINALASLPIDLQEHTSLIVVGDDDDEKQYRKQADRLSVSKQVLFLGGRSREDIPKLLAAGDLMVHPAHNENTGTVLLEAIAAGLPVLATDVCGYADHIKAAEAGTVLDSPFDQEALNSQMASMLTSPYQKQWSTNGQRYGKNPTLYKMPAKAVDAIETYERRKTSPINYISDNQDIGNVYLREDLGQLNFDELLDIGKNAIGGPHNVVEARNKLGEEGRRTVSFSHNGERYYLKIHDGVGWKEIGKNLTSLRLPVFGAENEWKGVHHLRRLTLLQNLGLNTLNIAGYGTRERRFGKILNNPAKRQSLIVTDEIPKAISLEDLFKDTNFWGRSANKLPDKICFKRWLIEQLAQTARVLHKSGANHRDFYLSHFLLQRTKESHEPTPENSNLFLIDLHRMKIHKPTITAWFKAICIGMLKLQRPQPPQSVTPSRWKMRDVSGLHYSSMDLGLTKRDLIRFIATYENISNRQVLKALQDNDSFWRNVQSRAHNLYRSEERRKRKTGNVANAPLTPASTQH</sequence>
<dbReference type="PANTHER" id="PTHR12526:SF641">
    <property type="entry name" value="LIPOPOLYSACCHARIDE CORE BIOSYNTHESIS PROTEIN RFAG"/>
    <property type="match status" value="1"/>
</dbReference>
<organism evidence="3">
    <name type="scientific">hydrothermal vent metagenome</name>
    <dbReference type="NCBI Taxonomy" id="652676"/>
    <lineage>
        <taxon>unclassified sequences</taxon>
        <taxon>metagenomes</taxon>
        <taxon>ecological metagenomes</taxon>
    </lineage>
</organism>
<dbReference type="SUPFAM" id="SSF53756">
    <property type="entry name" value="UDP-Glycosyltransferase/glycogen phosphorylase"/>
    <property type="match status" value="1"/>
</dbReference>
<dbReference type="PANTHER" id="PTHR12526">
    <property type="entry name" value="GLYCOSYLTRANSFERASE"/>
    <property type="match status" value="1"/>
</dbReference>
<keyword evidence="3" id="KW-0808">Transferase</keyword>
<dbReference type="GO" id="GO:0016757">
    <property type="term" value="F:glycosyltransferase activity"/>
    <property type="evidence" value="ECO:0007669"/>
    <property type="project" value="UniProtKB-KW"/>
</dbReference>
<dbReference type="Gene3D" id="3.40.50.2000">
    <property type="entry name" value="Glycogen Phosphorylase B"/>
    <property type="match status" value="2"/>
</dbReference>